<evidence type="ECO:0000313" key="12">
    <source>
        <dbReference type="Proteomes" id="UP000694397"/>
    </source>
</evidence>
<dbReference type="GO" id="GO:0016020">
    <property type="term" value="C:membrane"/>
    <property type="evidence" value="ECO:0007669"/>
    <property type="project" value="UniProtKB-SubCell"/>
</dbReference>
<evidence type="ECO:0000256" key="4">
    <source>
        <dbReference type="ARBA" id="ARBA00022679"/>
    </source>
</evidence>
<dbReference type="Gene3D" id="3.90.550.50">
    <property type="match status" value="1"/>
</dbReference>
<comment type="similarity">
    <text evidence="2">Belongs to the glycosyltransferase 31 family.</text>
</comment>
<evidence type="ECO:0000256" key="9">
    <source>
        <dbReference type="ARBA" id="ARBA00037847"/>
    </source>
</evidence>
<keyword evidence="7" id="KW-1133">Transmembrane helix</keyword>
<evidence type="ECO:0000256" key="1">
    <source>
        <dbReference type="ARBA" id="ARBA00004606"/>
    </source>
</evidence>
<reference evidence="11" key="3">
    <citation type="submission" date="2025-09" db="UniProtKB">
        <authorList>
            <consortium name="Ensembl"/>
        </authorList>
    </citation>
    <scope>IDENTIFICATION</scope>
</reference>
<keyword evidence="12" id="KW-1185">Reference proteome</keyword>
<evidence type="ECO:0000256" key="7">
    <source>
        <dbReference type="ARBA" id="ARBA00022989"/>
    </source>
</evidence>
<evidence type="ECO:0000256" key="3">
    <source>
        <dbReference type="ARBA" id="ARBA00022676"/>
    </source>
</evidence>
<keyword evidence="4" id="KW-0808">Transferase</keyword>
<feature type="domain" description="Fringe-like glycosyltransferase" evidence="10">
    <location>
        <begin position="221"/>
        <end position="425"/>
    </location>
</feature>
<accession>A0A8C9THG1</accession>
<comment type="subcellular location">
    <subcellularLocation>
        <location evidence="9">Endomembrane system</location>
        <topology evidence="9">Single-pass membrane protein</topology>
    </subcellularLocation>
    <subcellularLocation>
        <location evidence="1">Membrane</location>
        <topology evidence="1">Single-pass type II membrane protein</topology>
    </subcellularLocation>
</comment>
<dbReference type="GeneTree" id="ENSGT00940000155499"/>
<dbReference type="GO" id="GO:0016757">
    <property type="term" value="F:glycosyltransferase activity"/>
    <property type="evidence" value="ECO:0007669"/>
    <property type="project" value="UniProtKB-KW"/>
</dbReference>
<keyword evidence="3" id="KW-0328">Glycosyltransferase</keyword>
<keyword evidence="5" id="KW-0812">Transmembrane</keyword>
<organism evidence="11 12">
    <name type="scientific">Scleropages formosus</name>
    <name type="common">Asian bonytongue</name>
    <name type="synonym">Osteoglossum formosum</name>
    <dbReference type="NCBI Taxonomy" id="113540"/>
    <lineage>
        <taxon>Eukaryota</taxon>
        <taxon>Metazoa</taxon>
        <taxon>Chordata</taxon>
        <taxon>Craniata</taxon>
        <taxon>Vertebrata</taxon>
        <taxon>Euteleostomi</taxon>
        <taxon>Actinopterygii</taxon>
        <taxon>Neopterygii</taxon>
        <taxon>Teleostei</taxon>
        <taxon>Osteoglossocephala</taxon>
        <taxon>Osteoglossomorpha</taxon>
        <taxon>Osteoglossiformes</taxon>
        <taxon>Osteoglossidae</taxon>
        <taxon>Scleropages</taxon>
    </lineage>
</organism>
<dbReference type="Proteomes" id="UP000694397">
    <property type="component" value="Chromosome 10"/>
</dbReference>
<evidence type="ECO:0000256" key="2">
    <source>
        <dbReference type="ARBA" id="ARBA00008661"/>
    </source>
</evidence>
<proteinExistence type="inferred from homology"/>
<dbReference type="AlphaFoldDB" id="A0A8C9THG1"/>
<keyword evidence="6" id="KW-0735">Signal-anchor</keyword>
<dbReference type="Ensembl" id="ENSSFOT00015059206.1">
    <property type="protein sequence ID" value="ENSSFOP00015051759.1"/>
    <property type="gene ID" value="ENSSFOG00015001743.2"/>
</dbReference>
<dbReference type="GO" id="GO:0012505">
    <property type="term" value="C:endomembrane system"/>
    <property type="evidence" value="ECO:0007669"/>
    <property type="project" value="UniProtKB-SubCell"/>
</dbReference>
<sequence>SCTQEDLGSSLTPFGLLGFPVATCCESYFSSFSDLQEVVFIIQSQKNSVHVERAQKRQAELLQQAQKIDQRLPSVLLLHSLSDNEGYQTLSHFSPSFHIVTSLVPQEWFLGKPLHDDESTIIHHYAFADNPSVFKYPDFGASWALSLPLINRLAEKVKDEPLKSDFTIDLKHEIALYIWDNGNGPSLTAVPELCTYPEKDPRSQHCATTLDTYLPVCGMPVKNEDIFVAVKTCKKFHTERVPVVKRTWERQAALLEYYSDHADPSIPTIDLGVPNTERGHCGKTFAILKRFLSADVPRTNWLLIVDDDTLISLPRLRALLSCYRPDEPVTLGERYGYGLGQGGYSYITGGGGMLFSREAVSRLLASGCKCYSNDAPDDMVLGMCLNALGLPVTHSPLFHQARPEDYAKEYLAHQVPISFHKHWNIDPVAIFHKWLVDDAGDTNLDFSQEGIKEEL</sequence>
<dbReference type="InterPro" id="IPR003378">
    <property type="entry name" value="Fringe-like_glycosylTrfase"/>
</dbReference>
<reference evidence="11" key="2">
    <citation type="submission" date="2025-08" db="UniProtKB">
        <authorList>
            <consortium name="Ensembl"/>
        </authorList>
    </citation>
    <scope>IDENTIFICATION</scope>
</reference>
<dbReference type="Pfam" id="PF02434">
    <property type="entry name" value="Fringe"/>
    <property type="match status" value="1"/>
</dbReference>
<keyword evidence="8" id="KW-0472">Membrane</keyword>
<protein>
    <submittedName>
        <fullName evidence="11">Beta 3-glucosyltransferase a</fullName>
    </submittedName>
</protein>
<name>A0A8C9THG1_SCLFO</name>
<evidence type="ECO:0000259" key="10">
    <source>
        <dbReference type="Pfam" id="PF02434"/>
    </source>
</evidence>
<evidence type="ECO:0000256" key="5">
    <source>
        <dbReference type="ARBA" id="ARBA00022692"/>
    </source>
</evidence>
<dbReference type="PANTHER" id="PTHR10811">
    <property type="entry name" value="FRINGE-RELATED"/>
    <property type="match status" value="1"/>
</dbReference>
<evidence type="ECO:0000313" key="11">
    <source>
        <dbReference type="Ensembl" id="ENSSFOP00015051759.1"/>
    </source>
</evidence>
<evidence type="ECO:0000256" key="6">
    <source>
        <dbReference type="ARBA" id="ARBA00022968"/>
    </source>
</evidence>
<evidence type="ECO:0000256" key="8">
    <source>
        <dbReference type="ARBA" id="ARBA00023136"/>
    </source>
</evidence>
<reference evidence="11 12" key="1">
    <citation type="submission" date="2019-04" db="EMBL/GenBank/DDBJ databases">
        <authorList>
            <consortium name="Wellcome Sanger Institute Data Sharing"/>
        </authorList>
    </citation>
    <scope>NUCLEOTIDE SEQUENCE [LARGE SCALE GENOMIC DNA]</scope>
</reference>
<dbReference type="FunFam" id="3.90.550.50:FF:000008">
    <property type="entry name" value="Beta-1,3-glucosyltransferase"/>
    <property type="match status" value="1"/>
</dbReference>
<gene>
    <name evidence="11" type="primary">B3GLCT</name>
    <name evidence="11" type="synonym">b3glcta</name>
</gene>